<comment type="caution">
    <text evidence="1">The sequence shown here is derived from an EMBL/GenBank/DDBJ whole genome shotgun (WGS) entry which is preliminary data.</text>
</comment>
<sequence length="46" mass="5488">MWQDLPHFIDTVKNAYRRDVWNSQSSYIEVWLEKDALSGIFADITK</sequence>
<evidence type="ECO:0000313" key="1">
    <source>
        <dbReference type="EMBL" id="GAH47533.1"/>
    </source>
</evidence>
<reference evidence="1" key="1">
    <citation type="journal article" date="2014" name="Front. Microbiol.">
        <title>High frequency of phylogenetically diverse reductive dehalogenase-homologous genes in deep subseafloor sedimentary metagenomes.</title>
        <authorList>
            <person name="Kawai M."/>
            <person name="Futagami T."/>
            <person name="Toyoda A."/>
            <person name="Takaki Y."/>
            <person name="Nishi S."/>
            <person name="Hori S."/>
            <person name="Arai W."/>
            <person name="Tsubouchi T."/>
            <person name="Morono Y."/>
            <person name="Uchiyama I."/>
            <person name="Ito T."/>
            <person name="Fujiyama A."/>
            <person name="Inagaki F."/>
            <person name="Takami H."/>
        </authorList>
    </citation>
    <scope>NUCLEOTIDE SEQUENCE</scope>
    <source>
        <strain evidence="1">Expedition CK06-06</strain>
    </source>
</reference>
<gene>
    <name evidence="1" type="ORF">S03H2_39021</name>
</gene>
<accession>X1HQJ4</accession>
<organism evidence="1">
    <name type="scientific">marine sediment metagenome</name>
    <dbReference type="NCBI Taxonomy" id="412755"/>
    <lineage>
        <taxon>unclassified sequences</taxon>
        <taxon>metagenomes</taxon>
        <taxon>ecological metagenomes</taxon>
    </lineage>
</organism>
<name>X1HQJ4_9ZZZZ</name>
<protein>
    <submittedName>
        <fullName evidence="1">Uncharacterized protein</fullName>
    </submittedName>
</protein>
<feature type="non-terminal residue" evidence="1">
    <location>
        <position position="46"/>
    </location>
</feature>
<proteinExistence type="predicted"/>
<dbReference type="AlphaFoldDB" id="X1HQJ4"/>
<dbReference type="EMBL" id="BARU01024094">
    <property type="protein sequence ID" value="GAH47533.1"/>
    <property type="molecule type" value="Genomic_DNA"/>
</dbReference>